<name>A0A2S0NBN5_9HYPH</name>
<evidence type="ECO:0000313" key="3">
    <source>
        <dbReference type="Proteomes" id="UP000237889"/>
    </source>
</evidence>
<dbReference type="InterPro" id="IPR022742">
    <property type="entry name" value="Hydrolase_4"/>
</dbReference>
<dbReference type="InterPro" id="IPR029058">
    <property type="entry name" value="AB_hydrolase_fold"/>
</dbReference>
<accession>A0A2S0NBN5</accession>
<keyword evidence="3" id="KW-1185">Reference proteome</keyword>
<dbReference type="AlphaFoldDB" id="A0A2S0NBN5"/>
<gene>
    <name evidence="2" type="ORF">C6569_09990</name>
</gene>
<feature type="domain" description="Serine aminopeptidase S33" evidence="1">
    <location>
        <begin position="28"/>
        <end position="271"/>
    </location>
</feature>
<dbReference type="GO" id="GO:0016787">
    <property type="term" value="F:hydrolase activity"/>
    <property type="evidence" value="ECO:0007669"/>
    <property type="project" value="UniProtKB-KW"/>
</dbReference>
<evidence type="ECO:0000259" key="1">
    <source>
        <dbReference type="Pfam" id="PF12146"/>
    </source>
</evidence>
<evidence type="ECO:0000313" key="2">
    <source>
        <dbReference type="EMBL" id="AVO45363.1"/>
    </source>
</evidence>
<dbReference type="RefSeq" id="WP_106748704.1">
    <property type="nucleotide sequence ID" value="NZ_CP027668.1"/>
</dbReference>
<dbReference type="OrthoDB" id="9808398at2"/>
<dbReference type="Pfam" id="PF12146">
    <property type="entry name" value="Hydrolase_4"/>
    <property type="match status" value="1"/>
</dbReference>
<dbReference type="InterPro" id="IPR000639">
    <property type="entry name" value="Epox_hydrolase-like"/>
</dbReference>
<dbReference type="Gene3D" id="3.40.50.1820">
    <property type="entry name" value="alpha/beta hydrolase"/>
    <property type="match status" value="1"/>
</dbReference>
<dbReference type="InterPro" id="IPR050228">
    <property type="entry name" value="Carboxylesterase_BioH"/>
</dbReference>
<organism evidence="2 3">
    <name type="scientific">Phreatobacter cathodiphilus</name>
    <dbReference type="NCBI Taxonomy" id="1868589"/>
    <lineage>
        <taxon>Bacteria</taxon>
        <taxon>Pseudomonadati</taxon>
        <taxon>Pseudomonadota</taxon>
        <taxon>Alphaproteobacteria</taxon>
        <taxon>Hyphomicrobiales</taxon>
        <taxon>Phreatobacteraceae</taxon>
        <taxon>Phreatobacter</taxon>
    </lineage>
</organism>
<sequence>MSQHPRHARFTGHDGNRLEADVYGHGEKVALLLHGGGQTRHAWRATARRLAERGFTAIAVDQRGHGDSEWVASGAYAFADYGRDAVALGREIAERFGAKPAAIGASLGGIASLHALGLEPCFSALVLVDIVPRMEETGVRHVQSFMRAHAREGFGSIEEAAESVASYLPHRTRPPSVEGLKKNLRLREDGRWYWHWDPAFLEGGRTVNTDRGTIVATLEDAARQLTVPTLLVRGNASDIVSQESADAFLALVPHARFVDVSGAGHMVAGDKNDIFADAILSFLG</sequence>
<dbReference type="KEGG" id="phr:C6569_09990"/>
<proteinExistence type="predicted"/>
<keyword evidence="2" id="KW-0378">Hydrolase</keyword>
<protein>
    <submittedName>
        <fullName evidence="2">Alpha/beta hydrolase</fullName>
    </submittedName>
</protein>
<dbReference type="Proteomes" id="UP000237889">
    <property type="component" value="Chromosome"/>
</dbReference>
<dbReference type="SUPFAM" id="SSF53474">
    <property type="entry name" value="alpha/beta-Hydrolases"/>
    <property type="match status" value="1"/>
</dbReference>
<dbReference type="PANTHER" id="PTHR43194">
    <property type="entry name" value="HYDROLASE ALPHA/BETA FOLD FAMILY"/>
    <property type="match status" value="1"/>
</dbReference>
<reference evidence="2 3" key="1">
    <citation type="submission" date="2018-03" db="EMBL/GenBank/DDBJ databases">
        <title>Genome sequencing of Phreatobacter sp.</title>
        <authorList>
            <person name="Kim S.-J."/>
            <person name="Heo J."/>
            <person name="Kwon S.-W."/>
        </authorList>
    </citation>
    <scope>NUCLEOTIDE SEQUENCE [LARGE SCALE GENOMIC DNA]</scope>
    <source>
        <strain evidence="2 3">S-12</strain>
    </source>
</reference>
<dbReference type="EMBL" id="CP027668">
    <property type="protein sequence ID" value="AVO45363.1"/>
    <property type="molecule type" value="Genomic_DNA"/>
</dbReference>
<dbReference type="PRINTS" id="PR00412">
    <property type="entry name" value="EPOXHYDRLASE"/>
</dbReference>
<dbReference type="PANTHER" id="PTHR43194:SF2">
    <property type="entry name" value="PEROXISOMAL MEMBRANE PROTEIN LPX1"/>
    <property type="match status" value="1"/>
</dbReference>